<feature type="transmembrane region" description="Helical" evidence="8">
    <location>
        <begin position="280"/>
        <end position="299"/>
    </location>
</feature>
<dbReference type="GO" id="GO:0005886">
    <property type="term" value="C:plasma membrane"/>
    <property type="evidence" value="ECO:0007669"/>
    <property type="project" value="UniProtKB-SubCell"/>
</dbReference>
<dbReference type="PANTHER" id="PTHR21716:SF53">
    <property type="entry name" value="PERMEASE PERM-RELATED"/>
    <property type="match status" value="1"/>
</dbReference>
<dbReference type="RefSeq" id="WP_097643466.1">
    <property type="nucleotide sequence ID" value="NZ_NQWI01000024.1"/>
</dbReference>
<feature type="transmembrane region" description="Helical" evidence="8">
    <location>
        <begin position="48"/>
        <end position="66"/>
    </location>
</feature>
<keyword evidence="10" id="KW-1185">Reference proteome</keyword>
<evidence type="ECO:0000313" key="9">
    <source>
        <dbReference type="EMBL" id="PDW03658.1"/>
    </source>
</evidence>
<evidence type="ECO:0000256" key="2">
    <source>
        <dbReference type="ARBA" id="ARBA00009773"/>
    </source>
</evidence>
<dbReference type="AlphaFoldDB" id="A0A2A6RLB8"/>
<evidence type="ECO:0000256" key="7">
    <source>
        <dbReference type="ARBA" id="ARBA00023136"/>
    </source>
</evidence>
<dbReference type="EMBL" id="NQWI01000024">
    <property type="protein sequence ID" value="PDW03658.1"/>
    <property type="molecule type" value="Genomic_DNA"/>
</dbReference>
<name>A0A2A6RLB8_9CHLR</name>
<organism evidence="9 10">
    <name type="scientific">Candidatus Viridilinea mediisalina</name>
    <dbReference type="NCBI Taxonomy" id="2024553"/>
    <lineage>
        <taxon>Bacteria</taxon>
        <taxon>Bacillati</taxon>
        <taxon>Chloroflexota</taxon>
        <taxon>Chloroflexia</taxon>
        <taxon>Chloroflexales</taxon>
        <taxon>Chloroflexineae</taxon>
        <taxon>Oscillochloridaceae</taxon>
        <taxon>Candidatus Viridilinea</taxon>
    </lineage>
</organism>
<comment type="subcellular location">
    <subcellularLocation>
        <location evidence="1">Cell membrane</location>
        <topology evidence="1">Multi-pass membrane protein</topology>
    </subcellularLocation>
</comment>
<dbReference type="InterPro" id="IPR002549">
    <property type="entry name" value="AI-2E-like"/>
</dbReference>
<comment type="caution">
    <text evidence="9">The sequence shown here is derived from an EMBL/GenBank/DDBJ whole genome shotgun (WGS) entry which is preliminary data.</text>
</comment>
<reference evidence="10" key="1">
    <citation type="submission" date="2017-08" db="EMBL/GenBank/DDBJ databases">
        <authorList>
            <person name="Grouzdev D.S."/>
            <person name="Gaisin V.A."/>
            <person name="Rysina M.S."/>
            <person name="Gorlenko V.M."/>
        </authorList>
    </citation>
    <scope>NUCLEOTIDE SEQUENCE [LARGE SCALE GENOMIC DNA]</scope>
    <source>
        <strain evidence="10">Kir15-3F</strain>
    </source>
</reference>
<keyword evidence="6 8" id="KW-1133">Transmembrane helix</keyword>
<feature type="transmembrane region" description="Helical" evidence="8">
    <location>
        <begin position="319"/>
        <end position="342"/>
    </location>
</feature>
<proteinExistence type="inferred from homology"/>
<dbReference type="Pfam" id="PF01594">
    <property type="entry name" value="AI-2E_transport"/>
    <property type="match status" value="1"/>
</dbReference>
<feature type="transmembrane region" description="Helical" evidence="8">
    <location>
        <begin position="21"/>
        <end position="42"/>
    </location>
</feature>
<dbReference type="Proteomes" id="UP000220527">
    <property type="component" value="Unassembled WGS sequence"/>
</dbReference>
<evidence type="ECO:0000256" key="5">
    <source>
        <dbReference type="ARBA" id="ARBA00022692"/>
    </source>
</evidence>
<evidence type="ECO:0000313" key="10">
    <source>
        <dbReference type="Proteomes" id="UP000220527"/>
    </source>
</evidence>
<evidence type="ECO:0000256" key="8">
    <source>
        <dbReference type="SAM" id="Phobius"/>
    </source>
</evidence>
<keyword evidence="7 8" id="KW-0472">Membrane</keyword>
<feature type="transmembrane region" description="Helical" evidence="8">
    <location>
        <begin position="160"/>
        <end position="181"/>
    </location>
</feature>
<sequence>MANKPNQGLPWDSISPTLLVLGIRSWLYLGIAACVLGLLFFLSTVTSLLVPLIIATVIAMLFYPVVDWLDERGVPRLVGAIGVMIGLLLVIVGALWLTIYGILGQREQIFKLIESGINAMDEWSSALSLPLGVFDTMLENALNTLPQVAAGIGNFFSSGFSSAIALFVGLFLSTFLLYYLLTDWHGIVHWLARNSSLETEVGETVIDNTTRAVRRYFYVLTLSSFVVSVLIGSTMALLGLPLAFTIGLVTMVTSYVPYLGAVVAGIFACLVALGSGGIGIALVVLVVVLLMQNIIQTIIQNKLASNHLQLHPLATFMVTILGGLLAGVMGAMLATPATAAVLRARESIAKLQAGKELETPPVQKLELRLQQSGGEQAKEE</sequence>
<keyword evidence="4" id="KW-1003">Cell membrane</keyword>
<feature type="transmembrane region" description="Helical" evidence="8">
    <location>
        <begin position="78"/>
        <end position="103"/>
    </location>
</feature>
<evidence type="ECO:0000256" key="4">
    <source>
        <dbReference type="ARBA" id="ARBA00022475"/>
    </source>
</evidence>
<gene>
    <name evidence="9" type="ORF">CJ255_07475</name>
</gene>
<dbReference type="OrthoDB" id="9793390at2"/>
<comment type="similarity">
    <text evidence="2">Belongs to the autoinducer-2 exporter (AI-2E) (TC 2.A.86) family.</text>
</comment>
<feature type="transmembrane region" description="Helical" evidence="8">
    <location>
        <begin position="255"/>
        <end position="273"/>
    </location>
</feature>
<evidence type="ECO:0000256" key="3">
    <source>
        <dbReference type="ARBA" id="ARBA00022448"/>
    </source>
</evidence>
<feature type="transmembrane region" description="Helical" evidence="8">
    <location>
        <begin position="216"/>
        <end position="249"/>
    </location>
</feature>
<keyword evidence="5 8" id="KW-0812">Transmembrane</keyword>
<evidence type="ECO:0000256" key="1">
    <source>
        <dbReference type="ARBA" id="ARBA00004651"/>
    </source>
</evidence>
<protein>
    <recommendedName>
        <fullName evidence="11">AI-2E family transporter</fullName>
    </recommendedName>
</protein>
<evidence type="ECO:0000256" key="6">
    <source>
        <dbReference type="ARBA" id="ARBA00022989"/>
    </source>
</evidence>
<dbReference type="PANTHER" id="PTHR21716">
    <property type="entry name" value="TRANSMEMBRANE PROTEIN"/>
    <property type="match status" value="1"/>
</dbReference>
<keyword evidence="3" id="KW-0813">Transport</keyword>
<accession>A0A2A6RLB8</accession>
<evidence type="ECO:0008006" key="11">
    <source>
        <dbReference type="Google" id="ProtNLM"/>
    </source>
</evidence>